<organism evidence="5 6">
    <name type="scientific">Cellulomonas aerilata</name>
    <dbReference type="NCBI Taxonomy" id="515326"/>
    <lineage>
        <taxon>Bacteria</taxon>
        <taxon>Bacillati</taxon>
        <taxon>Actinomycetota</taxon>
        <taxon>Actinomycetes</taxon>
        <taxon>Micrococcales</taxon>
        <taxon>Cellulomonadaceae</taxon>
        <taxon>Cellulomonas</taxon>
    </lineage>
</organism>
<protein>
    <submittedName>
        <fullName evidence="5">Transcriptional regulator</fullName>
    </submittedName>
</protein>
<reference evidence="5 6" key="1">
    <citation type="submission" date="2019-07" db="EMBL/GenBank/DDBJ databases">
        <title>Whole genome shotgun sequence of Cellulomonas aerilata NBRC 106308.</title>
        <authorList>
            <person name="Hosoyama A."/>
            <person name="Uohara A."/>
            <person name="Ohji S."/>
            <person name="Ichikawa N."/>
        </authorList>
    </citation>
    <scope>NUCLEOTIDE SEQUENCE [LARGE SCALE GENOMIC DNA]</scope>
    <source>
        <strain evidence="5 6">NBRC 106308</strain>
    </source>
</reference>
<dbReference type="PROSITE" id="PS50987">
    <property type="entry name" value="HTH_ARSR_2"/>
    <property type="match status" value="1"/>
</dbReference>
<evidence type="ECO:0000313" key="6">
    <source>
        <dbReference type="Proteomes" id="UP000321181"/>
    </source>
</evidence>
<accession>A0A512D7W5</accession>
<evidence type="ECO:0000313" key="5">
    <source>
        <dbReference type="EMBL" id="GEO32559.1"/>
    </source>
</evidence>
<keyword evidence="2" id="KW-0238">DNA-binding</keyword>
<dbReference type="RefSeq" id="WP_246130934.1">
    <property type="nucleotide sequence ID" value="NZ_BAAARM010000001.1"/>
</dbReference>
<dbReference type="SMART" id="SM00418">
    <property type="entry name" value="HTH_ARSR"/>
    <property type="match status" value="1"/>
</dbReference>
<dbReference type="PANTHER" id="PTHR33154">
    <property type="entry name" value="TRANSCRIPTIONAL REGULATOR, ARSR FAMILY"/>
    <property type="match status" value="1"/>
</dbReference>
<feature type="domain" description="HTH arsR-type" evidence="4">
    <location>
        <begin position="27"/>
        <end position="121"/>
    </location>
</feature>
<dbReference type="GO" id="GO:0003677">
    <property type="term" value="F:DNA binding"/>
    <property type="evidence" value="ECO:0007669"/>
    <property type="project" value="UniProtKB-KW"/>
</dbReference>
<dbReference type="InterPro" id="IPR036388">
    <property type="entry name" value="WH-like_DNA-bd_sf"/>
</dbReference>
<dbReference type="Proteomes" id="UP000321181">
    <property type="component" value="Unassembled WGS sequence"/>
</dbReference>
<keyword evidence="6" id="KW-1185">Reference proteome</keyword>
<proteinExistence type="predicted"/>
<dbReference type="NCBIfam" id="NF033788">
    <property type="entry name" value="HTH_metalloreg"/>
    <property type="match status" value="1"/>
</dbReference>
<dbReference type="InterPro" id="IPR018334">
    <property type="entry name" value="ArsR_HTH"/>
</dbReference>
<dbReference type="CDD" id="cd00090">
    <property type="entry name" value="HTH_ARSR"/>
    <property type="match status" value="1"/>
</dbReference>
<dbReference type="InterPro" id="IPR051081">
    <property type="entry name" value="HTH_MetalResp_TranReg"/>
</dbReference>
<dbReference type="InterPro" id="IPR001845">
    <property type="entry name" value="HTH_ArsR_DNA-bd_dom"/>
</dbReference>
<dbReference type="Pfam" id="PF01022">
    <property type="entry name" value="HTH_5"/>
    <property type="match status" value="1"/>
</dbReference>
<evidence type="ECO:0000256" key="2">
    <source>
        <dbReference type="ARBA" id="ARBA00023125"/>
    </source>
</evidence>
<dbReference type="InterPro" id="IPR036390">
    <property type="entry name" value="WH_DNA-bd_sf"/>
</dbReference>
<comment type="caution">
    <text evidence="5">The sequence shown here is derived from an EMBL/GenBank/DDBJ whole genome shotgun (WGS) entry which is preliminary data.</text>
</comment>
<dbReference type="PRINTS" id="PR00778">
    <property type="entry name" value="HTHARSR"/>
</dbReference>
<dbReference type="AlphaFoldDB" id="A0A512D7W5"/>
<keyword evidence="3" id="KW-0804">Transcription</keyword>
<dbReference type="GO" id="GO:0003700">
    <property type="term" value="F:DNA-binding transcription factor activity"/>
    <property type="evidence" value="ECO:0007669"/>
    <property type="project" value="InterPro"/>
</dbReference>
<dbReference type="PROSITE" id="PS00846">
    <property type="entry name" value="HTH_ARSR_1"/>
    <property type="match status" value="1"/>
</dbReference>
<keyword evidence="1" id="KW-0805">Transcription regulation</keyword>
<dbReference type="Gene3D" id="1.10.10.10">
    <property type="entry name" value="Winged helix-like DNA-binding domain superfamily/Winged helix DNA-binding domain"/>
    <property type="match status" value="1"/>
</dbReference>
<dbReference type="SUPFAM" id="SSF46785">
    <property type="entry name" value="Winged helix' DNA-binding domain"/>
    <property type="match status" value="1"/>
</dbReference>
<dbReference type="EMBL" id="BJYY01000001">
    <property type="protein sequence ID" value="GEO32559.1"/>
    <property type="molecule type" value="Genomic_DNA"/>
</dbReference>
<evidence type="ECO:0000256" key="3">
    <source>
        <dbReference type="ARBA" id="ARBA00023163"/>
    </source>
</evidence>
<evidence type="ECO:0000256" key="1">
    <source>
        <dbReference type="ARBA" id="ARBA00023015"/>
    </source>
</evidence>
<evidence type="ECO:0000259" key="4">
    <source>
        <dbReference type="PROSITE" id="PS50987"/>
    </source>
</evidence>
<dbReference type="PANTHER" id="PTHR33154:SF18">
    <property type="entry name" value="ARSENICAL RESISTANCE OPERON REPRESSOR"/>
    <property type="match status" value="1"/>
</dbReference>
<name>A0A512D7W5_9CELL</name>
<dbReference type="InterPro" id="IPR011991">
    <property type="entry name" value="ArsR-like_HTH"/>
</dbReference>
<gene>
    <name evidence="5" type="primary">arsR</name>
    <name evidence="5" type="ORF">CAE01nite_02840</name>
</gene>
<sequence>MTVVRELPVLAMPAVEPCCAPLQDVPLGSADAAELARRFAALADPVRLRLLSLLATSKDGAVCACDLVEPVGRSQPTVSHHLKILREAGLVTSERRGTNVWYAVVPSALESLRLALGSPQV</sequence>